<dbReference type="STRING" id="563192.HMPREF0179_02196"/>
<evidence type="ECO:0000256" key="1">
    <source>
        <dbReference type="ARBA" id="ARBA00023002"/>
    </source>
</evidence>
<dbReference type="PANTHER" id="PTHR43485">
    <property type="entry name" value="HYDROGENASE-4 COMPONENT G"/>
    <property type="match status" value="1"/>
</dbReference>
<dbReference type="GeneID" id="78085338"/>
<dbReference type="HOGENOM" id="CLU_015134_1_2_7"/>
<evidence type="ECO:0000256" key="2">
    <source>
        <dbReference type="PIRSR" id="PIRSR601501-1"/>
    </source>
</evidence>
<keyword evidence="1" id="KW-0560">Oxidoreductase</keyword>
<reference evidence="4 5" key="2">
    <citation type="submission" date="2013-04" db="EMBL/GenBank/DDBJ databases">
        <title>The Genome Sequence of Bilophila wadsworthia 3_1_6.</title>
        <authorList>
            <consortium name="The Broad Institute Genomics Platform"/>
            <person name="Earl A."/>
            <person name="Ward D."/>
            <person name="Feldgarden M."/>
            <person name="Gevers D."/>
            <person name="Sibley C."/>
            <person name="Strauss J."/>
            <person name="Allen-Vercoe E."/>
            <person name="Walker B."/>
            <person name="Young S."/>
            <person name="Zeng Q."/>
            <person name="Gargeya S."/>
            <person name="Fitzgerald M."/>
            <person name="Haas B."/>
            <person name="Abouelleil A."/>
            <person name="Allen A.W."/>
            <person name="Alvarado L."/>
            <person name="Arachchi H.M."/>
            <person name="Berlin A.M."/>
            <person name="Chapman S.B."/>
            <person name="Gainer-Dewar J."/>
            <person name="Goldberg J."/>
            <person name="Griggs A."/>
            <person name="Gujja S."/>
            <person name="Hansen M."/>
            <person name="Howarth C."/>
            <person name="Imamovic A."/>
            <person name="Ireland A."/>
            <person name="Larimer J."/>
            <person name="McCowan C."/>
            <person name="Murphy C."/>
            <person name="Pearson M."/>
            <person name="Poon T.W."/>
            <person name="Priest M."/>
            <person name="Roberts A."/>
            <person name="Saif S."/>
            <person name="Shea T."/>
            <person name="Sisk P."/>
            <person name="Sykes S."/>
            <person name="Wortman J."/>
            <person name="Nusbaum C."/>
            <person name="Birren B."/>
        </authorList>
    </citation>
    <scope>NUCLEOTIDE SEQUENCE [LARGE SCALE GENOMIC DNA]</scope>
    <source>
        <strain evidence="4 5">3_1_6</strain>
    </source>
</reference>
<evidence type="ECO:0000313" key="5">
    <source>
        <dbReference type="Proteomes" id="UP000006034"/>
    </source>
</evidence>
<feature type="binding site" evidence="2">
    <location>
        <position position="356"/>
    </location>
    <ligand>
        <name>Ni(2+)</name>
        <dbReference type="ChEBI" id="CHEBI:49786"/>
    </ligand>
</feature>
<dbReference type="InterPro" id="IPR001501">
    <property type="entry name" value="Ni-dep_hyd_lsu"/>
</dbReference>
<comment type="cofactor">
    <cofactor evidence="2">
        <name>Fe cation</name>
        <dbReference type="ChEBI" id="CHEBI:24875"/>
    </cofactor>
</comment>
<keyword evidence="2" id="KW-0460">Magnesium</keyword>
<dbReference type="GO" id="GO:0016151">
    <property type="term" value="F:nickel cation binding"/>
    <property type="evidence" value="ECO:0007669"/>
    <property type="project" value="InterPro"/>
</dbReference>
<feature type="domain" description="NADH-quinone oxidoreductase subunit D" evidence="3">
    <location>
        <begin position="288"/>
        <end position="362"/>
    </location>
</feature>
<reference evidence="4 5" key="1">
    <citation type="submission" date="2010-10" db="EMBL/GenBank/DDBJ databases">
        <authorList>
            <consortium name="The Broad Institute Genome Sequencing Platform"/>
            <person name="Ward D."/>
            <person name="Earl A."/>
            <person name="Feldgarden M."/>
            <person name="Young S.K."/>
            <person name="Gargeya S."/>
            <person name="Zeng Q."/>
            <person name="Alvarado L."/>
            <person name="Berlin A."/>
            <person name="Bochicchio J."/>
            <person name="Chapman S.B."/>
            <person name="Chen Z."/>
            <person name="Freedman E."/>
            <person name="Gellesch M."/>
            <person name="Goldberg J."/>
            <person name="Griggs A."/>
            <person name="Gujja S."/>
            <person name="Heilman E."/>
            <person name="Heiman D."/>
            <person name="Howarth C."/>
            <person name="Mehta T."/>
            <person name="Neiman D."/>
            <person name="Pearson M."/>
            <person name="Roberts A."/>
            <person name="Saif S."/>
            <person name="Shea T."/>
            <person name="Shenoy N."/>
            <person name="Sisk P."/>
            <person name="Stolte C."/>
            <person name="Sykes S."/>
            <person name="White J."/>
            <person name="Yandava C."/>
            <person name="Allen-Vercoe E."/>
            <person name="Sibley C."/>
            <person name="Ambrose C.E."/>
            <person name="Strauss J."/>
            <person name="Daigneault M."/>
            <person name="Haas B."/>
            <person name="Nusbaum C."/>
            <person name="Birren B."/>
        </authorList>
    </citation>
    <scope>NUCLEOTIDE SEQUENCE [LARGE SCALE GENOMIC DNA]</scope>
    <source>
        <strain evidence="4 5">3_1_6</strain>
    </source>
</reference>
<dbReference type="AlphaFoldDB" id="E5Y7N1"/>
<dbReference type="PANTHER" id="PTHR43485:SF1">
    <property type="entry name" value="FORMATE HYDROGENLYASE SUBUNIT 5-RELATED"/>
    <property type="match status" value="1"/>
</dbReference>
<dbReference type="RefSeq" id="WP_005028008.1">
    <property type="nucleotide sequence ID" value="NZ_KE150238.1"/>
</dbReference>
<proteinExistence type="predicted"/>
<feature type="binding site" evidence="2">
    <location>
        <position position="70"/>
    </location>
    <ligand>
        <name>Fe cation</name>
        <dbReference type="ChEBI" id="CHEBI:24875"/>
    </ligand>
</feature>
<keyword evidence="5" id="KW-1185">Reference proteome</keyword>
<dbReference type="EMBL" id="ADCP02000001">
    <property type="protein sequence ID" value="EFV43990.1"/>
    <property type="molecule type" value="Genomic_DNA"/>
</dbReference>
<dbReference type="SUPFAM" id="SSF56762">
    <property type="entry name" value="HydB/Nqo4-like"/>
    <property type="match status" value="1"/>
</dbReference>
<feature type="binding site" evidence="2">
    <location>
        <position position="359"/>
    </location>
    <ligand>
        <name>Fe cation</name>
        <dbReference type="ChEBI" id="CHEBI:24875"/>
    </ligand>
</feature>
<dbReference type="Gene3D" id="1.10.645.10">
    <property type="entry name" value="Cytochrome-c3 Hydrogenase, chain B"/>
    <property type="match status" value="1"/>
</dbReference>
<dbReference type="GO" id="GO:0051287">
    <property type="term" value="F:NAD binding"/>
    <property type="evidence" value="ECO:0007669"/>
    <property type="project" value="InterPro"/>
</dbReference>
<dbReference type="InterPro" id="IPR001135">
    <property type="entry name" value="NADH_Q_OxRdtase_suD"/>
</dbReference>
<protein>
    <submittedName>
        <fullName evidence="4">NADH dehydrogenase</fullName>
    </submittedName>
</protein>
<dbReference type="Proteomes" id="UP000006034">
    <property type="component" value="Unassembled WGS sequence"/>
</dbReference>
<dbReference type="Pfam" id="PF00346">
    <property type="entry name" value="Complex1_49kDa"/>
    <property type="match status" value="2"/>
</dbReference>
<evidence type="ECO:0000313" key="4">
    <source>
        <dbReference type="EMBL" id="EFV43990.1"/>
    </source>
</evidence>
<keyword evidence="2" id="KW-0408">Iron</keyword>
<dbReference type="InterPro" id="IPR052197">
    <property type="entry name" value="ComplexI_49kDa-like"/>
</dbReference>
<sequence>MSQTSSFSLPIGPVHVALEEPVYFHLDVDGETVRKVEITSGHVHRGMEGMATQRNFFKNTTLTERVCSLCSNSHSLTYCMAVENVLGMTPPPRAQYLRVLAEETKRVASHLFNIAIFAHNVGFKSLFLHIMEVRENMQDVKETIYGNRMNLSANCIGGVKFDMDDSLTMYMLERLDTVEEAVKRVEKVFRTDPLIAKRSRGVGVLSREDAWALGVVGPVARGSGLDIDVRKNTPYLVYPDLYFDIVKEQDGDVWSRAMVRVREVFESIRLLRQCLDKLPDGPLAVHMERIPESESVARSEAPRGELIYYLQTNGTDTPARLKWRVPSYMNWEALTVMMKDCQLADIPVIVNSIDPCVSCTER</sequence>
<accession>E5Y7N1</accession>
<feature type="binding site" evidence="2">
    <location>
        <position position="48"/>
    </location>
    <ligand>
        <name>Mg(2+)</name>
        <dbReference type="ChEBI" id="CHEBI:18420"/>
    </ligand>
</feature>
<name>E5Y7N1_BILW3</name>
<dbReference type="eggNOG" id="COG3261">
    <property type="taxonomic scope" value="Bacteria"/>
</dbReference>
<dbReference type="InterPro" id="IPR029014">
    <property type="entry name" value="NiFe-Hase_large"/>
</dbReference>
<dbReference type="GO" id="GO:0048038">
    <property type="term" value="F:quinone binding"/>
    <property type="evidence" value="ECO:0007669"/>
    <property type="project" value="InterPro"/>
</dbReference>
<feature type="binding site" evidence="2">
    <location>
        <position position="67"/>
    </location>
    <ligand>
        <name>Ni(2+)</name>
        <dbReference type="ChEBI" id="CHEBI:49786"/>
    </ligand>
</feature>
<gene>
    <name evidence="4" type="ORF">HMPREF0179_02196</name>
</gene>
<evidence type="ECO:0000259" key="3">
    <source>
        <dbReference type="Pfam" id="PF00346"/>
    </source>
</evidence>
<keyword evidence="2" id="KW-0479">Metal-binding</keyword>
<feature type="binding site" evidence="2">
    <location>
        <position position="70"/>
    </location>
    <ligand>
        <name>Ni(2+)</name>
        <dbReference type="ChEBI" id="CHEBI:49786"/>
    </ligand>
</feature>
<dbReference type="GO" id="GO:0016651">
    <property type="term" value="F:oxidoreductase activity, acting on NAD(P)H"/>
    <property type="evidence" value="ECO:0007669"/>
    <property type="project" value="InterPro"/>
</dbReference>
<dbReference type="Pfam" id="PF00374">
    <property type="entry name" value="NiFeSe_Hases"/>
    <property type="match status" value="1"/>
</dbReference>
<comment type="cofactor">
    <cofactor evidence="2">
        <name>Ni(2+)</name>
        <dbReference type="ChEBI" id="CHEBI:49786"/>
    </cofactor>
</comment>
<keyword evidence="2" id="KW-0533">Nickel</keyword>
<organism evidence="4 5">
    <name type="scientific">Bilophila wadsworthia (strain 3_1_6)</name>
    <dbReference type="NCBI Taxonomy" id="563192"/>
    <lineage>
        <taxon>Bacteria</taxon>
        <taxon>Pseudomonadati</taxon>
        <taxon>Thermodesulfobacteriota</taxon>
        <taxon>Desulfovibrionia</taxon>
        <taxon>Desulfovibrionales</taxon>
        <taxon>Desulfovibrionaceae</taxon>
        <taxon>Bilophila</taxon>
    </lineage>
</organism>
<comment type="caution">
    <text evidence="4">The sequence shown here is derived from an EMBL/GenBank/DDBJ whole genome shotgun (WGS) entry which is preliminary data.</text>
</comment>
<dbReference type="OrthoDB" id="9801496at2"/>
<feature type="domain" description="NADH-quinone oxidoreductase subunit D" evidence="3">
    <location>
        <begin position="121"/>
        <end position="287"/>
    </location>
</feature>